<dbReference type="GO" id="GO:0005737">
    <property type="term" value="C:cytoplasm"/>
    <property type="evidence" value="ECO:0007669"/>
    <property type="project" value="TreeGrafter"/>
</dbReference>
<reference evidence="2" key="1">
    <citation type="submission" date="2022-11" db="UniProtKB">
        <authorList>
            <consortium name="WormBaseParasite"/>
        </authorList>
    </citation>
    <scope>IDENTIFICATION</scope>
</reference>
<dbReference type="WBParaSite" id="jg9479">
    <property type="protein sequence ID" value="jg9479"/>
    <property type="gene ID" value="jg9479"/>
</dbReference>
<organism evidence="1 2">
    <name type="scientific">Ditylenchus dipsaci</name>
    <dbReference type="NCBI Taxonomy" id="166011"/>
    <lineage>
        <taxon>Eukaryota</taxon>
        <taxon>Metazoa</taxon>
        <taxon>Ecdysozoa</taxon>
        <taxon>Nematoda</taxon>
        <taxon>Chromadorea</taxon>
        <taxon>Rhabditida</taxon>
        <taxon>Tylenchina</taxon>
        <taxon>Tylenchomorpha</taxon>
        <taxon>Sphaerularioidea</taxon>
        <taxon>Anguinidae</taxon>
        <taxon>Anguininae</taxon>
        <taxon>Ditylenchus</taxon>
    </lineage>
</organism>
<protein>
    <submittedName>
        <fullName evidence="2">GIY-YIG domain-containing protein</fullName>
    </submittedName>
</protein>
<dbReference type="PANTHER" id="PTHR46427">
    <property type="entry name" value="ANKYRIN REPEAT AND LEM DOMAIN-CONTAINING PROTEIN 1"/>
    <property type="match status" value="1"/>
</dbReference>
<accession>A0A915EQX5</accession>
<dbReference type="Proteomes" id="UP000887574">
    <property type="component" value="Unplaced"/>
</dbReference>
<proteinExistence type="predicted"/>
<dbReference type="GO" id="GO:0000724">
    <property type="term" value="P:double-strand break repair via homologous recombination"/>
    <property type="evidence" value="ECO:0007669"/>
    <property type="project" value="TreeGrafter"/>
</dbReference>
<dbReference type="GO" id="GO:0004520">
    <property type="term" value="F:DNA endonuclease activity"/>
    <property type="evidence" value="ECO:0007669"/>
    <property type="project" value="TreeGrafter"/>
</dbReference>
<dbReference type="PANTHER" id="PTHR46427:SF1">
    <property type="entry name" value="ANKYRIN REPEAT AND LEM DOMAIN-CONTAINING PROTEIN 1"/>
    <property type="match status" value="1"/>
</dbReference>
<evidence type="ECO:0000313" key="1">
    <source>
        <dbReference type="Proteomes" id="UP000887574"/>
    </source>
</evidence>
<dbReference type="Pfam" id="PF22945">
    <property type="entry name" value="LEM-3_GIY-YIG"/>
    <property type="match status" value="1"/>
</dbReference>
<dbReference type="InterPro" id="IPR034998">
    <property type="entry name" value="ANKLE1"/>
</dbReference>
<dbReference type="GO" id="GO:0000712">
    <property type="term" value="P:resolution of meiotic recombination intermediates"/>
    <property type="evidence" value="ECO:0007669"/>
    <property type="project" value="TreeGrafter"/>
</dbReference>
<evidence type="ECO:0000313" key="2">
    <source>
        <dbReference type="WBParaSite" id="jg9479"/>
    </source>
</evidence>
<dbReference type="CDD" id="cd10454">
    <property type="entry name" value="GIY-YIG_COG3680_Meta"/>
    <property type="match status" value="1"/>
</dbReference>
<dbReference type="GO" id="GO:0005654">
    <property type="term" value="C:nucleoplasm"/>
    <property type="evidence" value="ECO:0007669"/>
    <property type="project" value="TreeGrafter"/>
</dbReference>
<sequence>MSVCTRSYANRDEQRCLRLSATGAVAFAFHVRALSQVYGLVVQNLEATKNDLFRGGGGVYGNQTSLSHSLSSICKFLNVDLKMLHVTNCPATDFAVGNFQSAEAMLEDQSDFESGGFSVPLELVIRDEEMGAKITTSMGEFQEHILRNRYLFSSAGKNEVSFFCYLLLDPSMLSSASSCDLRQFVSAIFYVGKGKHSRPLQHLNDANRCRSLLEDDSYQPTEKLKRILELWDNGHGVISLHLSHNIHSAEAFVREGSMIEAIGIHNLTNMAKANFRGLPTAWTKRQIQEFGAMLLRKAHVIFRNERCRPVYEADIAV</sequence>
<dbReference type="AlphaFoldDB" id="A0A915EQX5"/>
<keyword evidence="1" id="KW-1185">Reference proteome</keyword>
<name>A0A915EQX5_9BILA</name>